<sequence length="129" mass="15086">NEVAQGLIQEKSGCLVKFWYYVSEDLENCPYIYNRSRGYLRFNSKKINYPYVFLLSFRAASDSTSIQRFLKGVPLPELHPLLNNRSKIEHMIATSHHAEHPYGQDIMGVAYMLLKQKQNEKDNPYIRSI</sequence>
<comment type="caution">
    <text evidence="1">The sequence shown here is derived from an EMBL/GenBank/DDBJ whole genome shotgun (WGS) entry which is preliminary data.</text>
</comment>
<reference evidence="1" key="1">
    <citation type="submission" date="2021-06" db="EMBL/GenBank/DDBJ databases">
        <authorList>
            <person name="Kallberg Y."/>
            <person name="Tangrot J."/>
            <person name="Rosling A."/>
        </authorList>
    </citation>
    <scope>NUCLEOTIDE SEQUENCE</scope>
    <source>
        <strain evidence="1">IL203A</strain>
    </source>
</reference>
<dbReference type="EMBL" id="CAJVPU010017631">
    <property type="protein sequence ID" value="CAG8660706.1"/>
    <property type="molecule type" value="Genomic_DNA"/>
</dbReference>
<accession>A0ACA9NK76</accession>
<feature type="non-terminal residue" evidence="1">
    <location>
        <position position="129"/>
    </location>
</feature>
<evidence type="ECO:0000313" key="1">
    <source>
        <dbReference type="EMBL" id="CAG8660706.1"/>
    </source>
</evidence>
<dbReference type="Proteomes" id="UP000789702">
    <property type="component" value="Unassembled WGS sequence"/>
</dbReference>
<name>A0ACA9NK76_9GLOM</name>
<evidence type="ECO:0000313" key="2">
    <source>
        <dbReference type="Proteomes" id="UP000789702"/>
    </source>
</evidence>
<protein>
    <submittedName>
        <fullName evidence="1">3329_t:CDS:1</fullName>
    </submittedName>
</protein>
<feature type="non-terminal residue" evidence="1">
    <location>
        <position position="1"/>
    </location>
</feature>
<proteinExistence type="predicted"/>
<keyword evidence="2" id="KW-1185">Reference proteome</keyword>
<gene>
    <name evidence="1" type="ORF">DHETER_LOCUS9739</name>
</gene>
<organism evidence="1 2">
    <name type="scientific">Dentiscutata heterogama</name>
    <dbReference type="NCBI Taxonomy" id="1316150"/>
    <lineage>
        <taxon>Eukaryota</taxon>
        <taxon>Fungi</taxon>
        <taxon>Fungi incertae sedis</taxon>
        <taxon>Mucoromycota</taxon>
        <taxon>Glomeromycotina</taxon>
        <taxon>Glomeromycetes</taxon>
        <taxon>Diversisporales</taxon>
        <taxon>Gigasporaceae</taxon>
        <taxon>Dentiscutata</taxon>
    </lineage>
</organism>